<dbReference type="InterPro" id="IPR051448">
    <property type="entry name" value="CdaR-like_regulators"/>
</dbReference>
<dbReference type="InterPro" id="IPR042070">
    <property type="entry name" value="PucR_C-HTH_sf"/>
</dbReference>
<proteinExistence type="predicted"/>
<evidence type="ECO:0000259" key="1">
    <source>
        <dbReference type="Pfam" id="PF13556"/>
    </source>
</evidence>
<feature type="domain" description="PucR C-terminal helix-turn-helix" evidence="1">
    <location>
        <begin position="31"/>
        <end position="89"/>
    </location>
</feature>
<evidence type="ECO:0000313" key="2">
    <source>
        <dbReference type="EMBL" id="MBP2479196.1"/>
    </source>
</evidence>
<dbReference type="EMBL" id="JAGIOO010000001">
    <property type="protein sequence ID" value="MBP2479196.1"/>
    <property type="molecule type" value="Genomic_DNA"/>
</dbReference>
<dbReference type="InterPro" id="IPR025736">
    <property type="entry name" value="PucR_C-HTH_dom"/>
</dbReference>
<comment type="caution">
    <text evidence="2">The sequence shown here is derived from an EMBL/GenBank/DDBJ whole genome shotgun (WGS) entry which is preliminary data.</text>
</comment>
<accession>A0ABS5AS00</accession>
<dbReference type="Pfam" id="PF13556">
    <property type="entry name" value="HTH_30"/>
    <property type="match status" value="1"/>
</dbReference>
<evidence type="ECO:0000313" key="3">
    <source>
        <dbReference type="Proteomes" id="UP001519363"/>
    </source>
</evidence>
<gene>
    <name evidence="2" type="ORF">JOF53_008068</name>
</gene>
<name>A0ABS5AS00_9PSEU</name>
<dbReference type="Gene3D" id="1.10.10.2840">
    <property type="entry name" value="PucR C-terminal helix-turn-helix domain"/>
    <property type="match status" value="1"/>
</dbReference>
<organism evidence="2 3">
    <name type="scientific">Crossiella equi</name>
    <dbReference type="NCBI Taxonomy" id="130796"/>
    <lineage>
        <taxon>Bacteria</taxon>
        <taxon>Bacillati</taxon>
        <taxon>Actinomycetota</taxon>
        <taxon>Actinomycetes</taxon>
        <taxon>Pseudonocardiales</taxon>
        <taxon>Pseudonocardiaceae</taxon>
        <taxon>Crossiella</taxon>
    </lineage>
</organism>
<dbReference type="GO" id="GO:0003677">
    <property type="term" value="F:DNA binding"/>
    <property type="evidence" value="ECO:0007669"/>
    <property type="project" value="UniProtKB-KW"/>
</dbReference>
<dbReference type="Proteomes" id="UP001519363">
    <property type="component" value="Unassembled WGS sequence"/>
</dbReference>
<keyword evidence="2" id="KW-0238">DNA-binding</keyword>
<sequence length="103" mass="11463">MVRTVRDQEVLNTPLVPALAALEREDGQGVLLETLTAFLDHGGGIQRTTETLHIHRATLYQRLKRIQQITGCDLDSGEDRLMLHLGLKLRLLAAAYRDHLGGP</sequence>
<reference evidence="2 3" key="1">
    <citation type="submission" date="2021-03" db="EMBL/GenBank/DDBJ databases">
        <title>Sequencing the genomes of 1000 actinobacteria strains.</title>
        <authorList>
            <person name="Klenk H.-P."/>
        </authorList>
    </citation>
    <scope>NUCLEOTIDE SEQUENCE [LARGE SCALE GENOMIC DNA]</scope>
    <source>
        <strain evidence="2 3">DSM 44580</strain>
    </source>
</reference>
<protein>
    <submittedName>
        <fullName evidence="2">DNA-binding PucR family transcriptional regulator</fullName>
    </submittedName>
</protein>
<keyword evidence="3" id="KW-1185">Reference proteome</keyword>
<dbReference type="PANTHER" id="PTHR33744">
    <property type="entry name" value="CARBOHYDRATE DIACID REGULATOR"/>
    <property type="match status" value="1"/>
</dbReference>